<dbReference type="Proteomes" id="UP000184159">
    <property type="component" value="Unassembled WGS sequence"/>
</dbReference>
<evidence type="ECO:0000313" key="2">
    <source>
        <dbReference type="Proteomes" id="UP000184159"/>
    </source>
</evidence>
<name>A0A1M4WWM5_VIBGA</name>
<keyword evidence="2" id="KW-1185">Reference proteome</keyword>
<evidence type="ECO:0000313" key="1">
    <source>
        <dbReference type="EMBL" id="SHE85691.1"/>
    </source>
</evidence>
<proteinExistence type="predicted"/>
<accession>A0A1M4WWM5</accession>
<dbReference type="AlphaFoldDB" id="A0A1M4WWM5"/>
<reference evidence="2" key="1">
    <citation type="submission" date="2016-11" db="EMBL/GenBank/DDBJ databases">
        <authorList>
            <person name="Varghese N."/>
            <person name="Submissions S."/>
        </authorList>
    </citation>
    <scope>NUCLEOTIDE SEQUENCE [LARGE SCALE GENOMIC DNA]</scope>
    <source>
        <strain evidence="2">DSM 21264</strain>
    </source>
</reference>
<gene>
    <name evidence="1" type="ORF">SAMN02745781_00934</name>
</gene>
<sequence length="53" mass="6093">MMKGLVIRELDLTLLSGISSVNRFMSIILLRSHSTMLNQQLTWRTNGYESHSI</sequence>
<organism evidence="1 2">
    <name type="scientific">Vibrio gazogenes DSM 21264 = NBRC 103151</name>
    <dbReference type="NCBI Taxonomy" id="1123492"/>
    <lineage>
        <taxon>Bacteria</taxon>
        <taxon>Pseudomonadati</taxon>
        <taxon>Pseudomonadota</taxon>
        <taxon>Gammaproteobacteria</taxon>
        <taxon>Vibrionales</taxon>
        <taxon>Vibrionaceae</taxon>
        <taxon>Vibrio</taxon>
    </lineage>
</organism>
<dbReference type="EMBL" id="FQUH01000003">
    <property type="protein sequence ID" value="SHE85691.1"/>
    <property type="molecule type" value="Genomic_DNA"/>
</dbReference>
<protein>
    <submittedName>
        <fullName evidence="1">Uncharacterized protein</fullName>
    </submittedName>
</protein>